<dbReference type="EMBL" id="BLLF01008005">
    <property type="protein sequence ID" value="GFH33213.1"/>
    <property type="molecule type" value="Genomic_DNA"/>
</dbReference>
<organism evidence="2 3">
    <name type="scientific">Haematococcus lacustris</name>
    <name type="common">Green alga</name>
    <name type="synonym">Haematococcus pluvialis</name>
    <dbReference type="NCBI Taxonomy" id="44745"/>
    <lineage>
        <taxon>Eukaryota</taxon>
        <taxon>Viridiplantae</taxon>
        <taxon>Chlorophyta</taxon>
        <taxon>core chlorophytes</taxon>
        <taxon>Chlorophyceae</taxon>
        <taxon>CS clade</taxon>
        <taxon>Chlamydomonadales</taxon>
        <taxon>Haematococcaceae</taxon>
        <taxon>Haematococcus</taxon>
    </lineage>
</organism>
<evidence type="ECO:0008006" key="4">
    <source>
        <dbReference type="Google" id="ProtNLM"/>
    </source>
</evidence>
<gene>
    <name evidence="2" type="ORF">HaLaN_32549</name>
</gene>
<sequence>MDRFVVRGISADDAAENLLRQVDQHDEMLHRRALDRDDAAVAKRGPGRPRKLFSIGLGLARDPAALPSTPPPPSRTGRSHENWWHPASIRPILQAVPACGGYSPAVKHLKLTQPETYNKLRESTVRGWFLKGSLTQLTAEAQASLLRGFGHHHPPTSGRRASLSKYQGLQDEIKDRLRALRQGGVALNHTTARNVMLAVIQQREPHLLSSNGGALRLSAQFVRDFLENQLNWVTRRSTGDSQHLPINYTQLVEDMNLRAALIVYAKRIPPVLFYSMDETFVFFAPMAGSKQVFVAATEQKKGLTVCLTVKASGHVLPLQLIYEGKTDLSTPGGKPKNAKSWQPLPARVAADAA</sequence>
<evidence type="ECO:0000313" key="2">
    <source>
        <dbReference type="EMBL" id="GFH33213.1"/>
    </source>
</evidence>
<dbReference type="Proteomes" id="UP000485058">
    <property type="component" value="Unassembled WGS sequence"/>
</dbReference>
<comment type="caution">
    <text evidence="2">The sequence shown here is derived from an EMBL/GenBank/DDBJ whole genome shotgun (WGS) entry which is preliminary data.</text>
</comment>
<feature type="region of interest" description="Disordered" evidence="1">
    <location>
        <begin position="62"/>
        <end position="82"/>
    </location>
</feature>
<feature type="non-terminal residue" evidence="2">
    <location>
        <position position="1"/>
    </location>
</feature>
<evidence type="ECO:0000256" key="1">
    <source>
        <dbReference type="SAM" id="MobiDB-lite"/>
    </source>
</evidence>
<protein>
    <recommendedName>
        <fullName evidence="4">DDE-1 domain-containing protein</fullName>
    </recommendedName>
</protein>
<feature type="region of interest" description="Disordered" evidence="1">
    <location>
        <begin position="328"/>
        <end position="353"/>
    </location>
</feature>
<proteinExistence type="predicted"/>
<name>A0A6A0ALN8_HAELA</name>
<dbReference type="AlphaFoldDB" id="A0A6A0ALN8"/>
<evidence type="ECO:0000313" key="3">
    <source>
        <dbReference type="Proteomes" id="UP000485058"/>
    </source>
</evidence>
<keyword evidence="3" id="KW-1185">Reference proteome</keyword>
<accession>A0A6A0ALN8</accession>
<feature type="non-terminal residue" evidence="2">
    <location>
        <position position="353"/>
    </location>
</feature>
<reference evidence="2 3" key="1">
    <citation type="submission" date="2020-02" db="EMBL/GenBank/DDBJ databases">
        <title>Draft genome sequence of Haematococcus lacustris strain NIES-144.</title>
        <authorList>
            <person name="Morimoto D."/>
            <person name="Nakagawa S."/>
            <person name="Yoshida T."/>
            <person name="Sawayama S."/>
        </authorList>
    </citation>
    <scope>NUCLEOTIDE SEQUENCE [LARGE SCALE GENOMIC DNA]</scope>
    <source>
        <strain evidence="2 3">NIES-144</strain>
    </source>
</reference>